<evidence type="ECO:0000256" key="1">
    <source>
        <dbReference type="SAM" id="MobiDB-lite"/>
    </source>
</evidence>
<name>A0AAD5J6W7_ACENE</name>
<dbReference type="Proteomes" id="UP001064489">
    <property type="component" value="Chromosome 3"/>
</dbReference>
<reference evidence="2" key="1">
    <citation type="journal article" date="2022" name="Plant J.">
        <title>Strategies of tolerance reflected in two North American maple genomes.</title>
        <authorList>
            <person name="McEvoy S.L."/>
            <person name="Sezen U.U."/>
            <person name="Trouern-Trend A."/>
            <person name="McMahon S.M."/>
            <person name="Schaberg P.G."/>
            <person name="Yang J."/>
            <person name="Wegrzyn J.L."/>
            <person name="Swenson N.G."/>
        </authorList>
    </citation>
    <scope>NUCLEOTIDE SEQUENCE</scope>
    <source>
        <strain evidence="2">91603</strain>
    </source>
</reference>
<accession>A0AAD5J6W7</accession>
<gene>
    <name evidence="2" type="ORF">LWI28_018105</name>
</gene>
<feature type="region of interest" description="Disordered" evidence="1">
    <location>
        <begin position="114"/>
        <end position="136"/>
    </location>
</feature>
<dbReference type="EMBL" id="JAJSOW010000100">
    <property type="protein sequence ID" value="KAI9186521.1"/>
    <property type="molecule type" value="Genomic_DNA"/>
</dbReference>
<protein>
    <submittedName>
        <fullName evidence="2">Uncharacterized protein</fullName>
    </submittedName>
</protein>
<dbReference type="AlphaFoldDB" id="A0AAD5J6W7"/>
<sequence length="136" mass="15308">MMTCSSFPEPSENFKTEVRLPWTGEFKFVESDMELQELFKLFTSKGLETMRINIDLMSLATLPLEEIPQMPMESLHPCNPEPYNGCTMGDETESILDSHYSNSECDLDDEQLSNAASFHGDPDTMADLISDEGSPK</sequence>
<reference evidence="2" key="2">
    <citation type="submission" date="2023-02" db="EMBL/GenBank/DDBJ databases">
        <authorList>
            <person name="Swenson N.G."/>
            <person name="Wegrzyn J.L."/>
            <person name="Mcevoy S.L."/>
        </authorList>
    </citation>
    <scope>NUCLEOTIDE SEQUENCE</scope>
    <source>
        <strain evidence="2">91603</strain>
        <tissue evidence="2">Leaf</tissue>
    </source>
</reference>
<evidence type="ECO:0000313" key="2">
    <source>
        <dbReference type="EMBL" id="KAI9186521.1"/>
    </source>
</evidence>
<organism evidence="2 3">
    <name type="scientific">Acer negundo</name>
    <name type="common">Box elder</name>
    <dbReference type="NCBI Taxonomy" id="4023"/>
    <lineage>
        <taxon>Eukaryota</taxon>
        <taxon>Viridiplantae</taxon>
        <taxon>Streptophyta</taxon>
        <taxon>Embryophyta</taxon>
        <taxon>Tracheophyta</taxon>
        <taxon>Spermatophyta</taxon>
        <taxon>Magnoliopsida</taxon>
        <taxon>eudicotyledons</taxon>
        <taxon>Gunneridae</taxon>
        <taxon>Pentapetalae</taxon>
        <taxon>rosids</taxon>
        <taxon>malvids</taxon>
        <taxon>Sapindales</taxon>
        <taxon>Sapindaceae</taxon>
        <taxon>Hippocastanoideae</taxon>
        <taxon>Acereae</taxon>
        <taxon>Acer</taxon>
    </lineage>
</organism>
<evidence type="ECO:0000313" key="3">
    <source>
        <dbReference type="Proteomes" id="UP001064489"/>
    </source>
</evidence>
<keyword evidence="3" id="KW-1185">Reference proteome</keyword>
<comment type="caution">
    <text evidence="2">The sequence shown here is derived from an EMBL/GenBank/DDBJ whole genome shotgun (WGS) entry which is preliminary data.</text>
</comment>
<proteinExistence type="predicted"/>